<sequence>MSTSTISKKITIKGGTLGGVPCSLTLAFVPKDGKADFKTVYPLAWKVITRLNDNASFTYDWNNFFGASRVVTDPDTATAEADEYTPLAVNRTTDLLLDDKRRPPEFYFSDPTTYSQPTARVMNRTGQYVDIGAGYITNLDDPSEAMNTVLVVRRVVDQSPAYVDYIPTLKIWASLDYTQSQLLDSSVNNITPLWEGTLTELTGKQITITIDRDSKGKLVAKDSSSLAGAAAKSSFLKQLSANFDRPYTYSVVLAFAHPALVTDGVQSISGALSAQGYFSKTVQKGFDYEARLELTLPVGFSCNKAELDMIAAIDANPTIHGKAFIKSHSGAALISANNGLETWIEINPASRQWFDIDSEQVRTLDVAGLGALSSQYTQGENAAFNGANEESFTKASAAEVNGSGANGSADPVAIKAVRRKGNAAPSDGNGSVNNGDSAEVPDDETKFRSVRRSGGGRRALAA</sequence>
<dbReference type="OrthoDB" id="2749534at2759"/>
<proteinExistence type="predicted"/>
<comment type="caution">
    <text evidence="2">The sequence shown here is derived from an EMBL/GenBank/DDBJ whole genome shotgun (WGS) entry which is preliminary data.</text>
</comment>
<dbReference type="EMBL" id="MNAD01001146">
    <property type="protein sequence ID" value="OJT07658.1"/>
    <property type="molecule type" value="Genomic_DNA"/>
</dbReference>
<feature type="region of interest" description="Disordered" evidence="1">
    <location>
        <begin position="419"/>
        <end position="462"/>
    </location>
</feature>
<reference evidence="2 3" key="1">
    <citation type="submission" date="2016-10" db="EMBL/GenBank/DDBJ databases">
        <title>Genome sequence of the basidiomycete white-rot fungus Trametes pubescens.</title>
        <authorList>
            <person name="Makela M.R."/>
            <person name="Granchi Z."/>
            <person name="Peng M."/>
            <person name="De Vries R.P."/>
            <person name="Grigoriev I."/>
            <person name="Riley R."/>
            <person name="Hilden K."/>
        </authorList>
    </citation>
    <scope>NUCLEOTIDE SEQUENCE [LARGE SCALE GENOMIC DNA]</scope>
    <source>
        <strain evidence="2 3">FBCC735</strain>
    </source>
</reference>
<evidence type="ECO:0000313" key="2">
    <source>
        <dbReference type="EMBL" id="OJT07658.1"/>
    </source>
</evidence>
<protein>
    <submittedName>
        <fullName evidence="2">Uncharacterized protein</fullName>
    </submittedName>
</protein>
<gene>
    <name evidence="2" type="ORF">TRAPUB_1483</name>
</gene>
<evidence type="ECO:0000313" key="3">
    <source>
        <dbReference type="Proteomes" id="UP000184267"/>
    </source>
</evidence>
<keyword evidence="3" id="KW-1185">Reference proteome</keyword>
<name>A0A1M2VJB6_TRAPU</name>
<organism evidence="2 3">
    <name type="scientific">Trametes pubescens</name>
    <name type="common">White-rot fungus</name>
    <dbReference type="NCBI Taxonomy" id="154538"/>
    <lineage>
        <taxon>Eukaryota</taxon>
        <taxon>Fungi</taxon>
        <taxon>Dikarya</taxon>
        <taxon>Basidiomycota</taxon>
        <taxon>Agaricomycotina</taxon>
        <taxon>Agaricomycetes</taxon>
        <taxon>Polyporales</taxon>
        <taxon>Polyporaceae</taxon>
        <taxon>Trametes</taxon>
    </lineage>
</organism>
<dbReference type="AlphaFoldDB" id="A0A1M2VJB6"/>
<dbReference type="Proteomes" id="UP000184267">
    <property type="component" value="Unassembled WGS sequence"/>
</dbReference>
<evidence type="ECO:0000256" key="1">
    <source>
        <dbReference type="SAM" id="MobiDB-lite"/>
    </source>
</evidence>
<accession>A0A1M2VJB6</accession>
<dbReference type="OMA" id="NDGMETW"/>